<comment type="caution">
    <text evidence="2">The sequence shown here is derived from an EMBL/GenBank/DDBJ whole genome shotgun (WGS) entry which is preliminary data.</text>
</comment>
<organism evidence="2 3">
    <name type="scientific">Nonomuraea endophytica</name>
    <dbReference type="NCBI Taxonomy" id="714136"/>
    <lineage>
        <taxon>Bacteria</taxon>
        <taxon>Bacillati</taxon>
        <taxon>Actinomycetota</taxon>
        <taxon>Actinomycetes</taxon>
        <taxon>Streptosporangiales</taxon>
        <taxon>Streptosporangiaceae</taxon>
        <taxon>Nonomuraea</taxon>
    </lineage>
</organism>
<proteinExistence type="predicted"/>
<feature type="region of interest" description="Disordered" evidence="1">
    <location>
        <begin position="1"/>
        <end position="62"/>
    </location>
</feature>
<keyword evidence="3" id="KW-1185">Reference proteome</keyword>
<evidence type="ECO:0000313" key="3">
    <source>
        <dbReference type="Proteomes" id="UP000568380"/>
    </source>
</evidence>
<sequence length="214" mass="23115">MDAAAGPGPIDGVDYTRLPRDPPASTTRPPPPPATAAVGSQLPDGWPPEVPSPGADGWPDKAVDWLPDEAMPPDYRKHRDVLAKHPLQSARSAYEHTVRDAVRERYRGAAVDLREQLPPEAITAVLEVRRAELARLAERQQAIEHVGRATGHHVVSYAAPACHRRLGADEDQLVGWSASVPGRRSAGERVTAGSSWPMLPWRSSPAGRPLVWGG</sequence>
<protein>
    <submittedName>
        <fullName evidence="2">Uncharacterized protein</fullName>
    </submittedName>
</protein>
<dbReference type="RefSeq" id="WP_184959791.1">
    <property type="nucleotide sequence ID" value="NZ_JACHIN010000002.1"/>
</dbReference>
<name>A0A7W7ZYT8_9ACTN</name>
<dbReference type="EMBL" id="JACHIN010000002">
    <property type="protein sequence ID" value="MBB5076351.1"/>
    <property type="molecule type" value="Genomic_DNA"/>
</dbReference>
<dbReference type="AlphaFoldDB" id="A0A7W7ZYT8"/>
<evidence type="ECO:0000256" key="1">
    <source>
        <dbReference type="SAM" id="MobiDB-lite"/>
    </source>
</evidence>
<reference evidence="2 3" key="1">
    <citation type="submission" date="2020-08" db="EMBL/GenBank/DDBJ databases">
        <title>Genomic Encyclopedia of Type Strains, Phase IV (KMG-IV): sequencing the most valuable type-strain genomes for metagenomic binning, comparative biology and taxonomic classification.</title>
        <authorList>
            <person name="Goeker M."/>
        </authorList>
    </citation>
    <scope>NUCLEOTIDE SEQUENCE [LARGE SCALE GENOMIC DNA]</scope>
    <source>
        <strain evidence="2 3">DSM 45385</strain>
    </source>
</reference>
<accession>A0A7W7ZYT8</accession>
<dbReference type="Proteomes" id="UP000568380">
    <property type="component" value="Unassembled WGS sequence"/>
</dbReference>
<gene>
    <name evidence="2" type="ORF">HNR40_001815</name>
</gene>
<evidence type="ECO:0000313" key="2">
    <source>
        <dbReference type="EMBL" id="MBB5076351.1"/>
    </source>
</evidence>